<feature type="domain" description="GmrSD restriction endonucleases N-terminal" evidence="1">
    <location>
        <begin position="50"/>
        <end position="200"/>
    </location>
</feature>
<accession>A0ABX9YBY1</accession>
<dbReference type="PANTHER" id="PTHR39639">
    <property type="entry name" value="CHROMOSOME 16, WHOLE GENOME SHOTGUN SEQUENCE"/>
    <property type="match status" value="1"/>
</dbReference>
<name>A0ABX9YBY1_9BURK</name>
<dbReference type="EMBL" id="QTPM01000119">
    <property type="protein sequence ID" value="RQY77525.1"/>
    <property type="molecule type" value="Genomic_DNA"/>
</dbReference>
<keyword evidence="3" id="KW-1185">Reference proteome</keyword>
<proteinExistence type="predicted"/>
<dbReference type="Pfam" id="PF03235">
    <property type="entry name" value="GmrSD_N"/>
    <property type="match status" value="1"/>
</dbReference>
<evidence type="ECO:0000313" key="2">
    <source>
        <dbReference type="EMBL" id="RQY77525.1"/>
    </source>
</evidence>
<gene>
    <name evidence="2" type="ORF">DF017_36760</name>
</gene>
<protein>
    <submittedName>
        <fullName evidence="2">DUF262 domain-containing protein</fullName>
    </submittedName>
</protein>
<reference evidence="2 3" key="1">
    <citation type="submission" date="2018-08" db="EMBL/GenBank/DDBJ databases">
        <title>Comparative analysis of Burkholderia isolates from Puerto Rico.</title>
        <authorList>
            <person name="Hall C."/>
            <person name="Sahl J."/>
            <person name="Wagner D."/>
        </authorList>
    </citation>
    <scope>NUCLEOTIDE SEQUENCE [LARGE SCALE GENOMIC DNA]</scope>
    <source>
        <strain evidence="2 3">Bp8966</strain>
    </source>
</reference>
<dbReference type="RefSeq" id="WP_060302499.1">
    <property type="nucleotide sequence ID" value="NZ_QTOI01000119.1"/>
</dbReference>
<evidence type="ECO:0000259" key="1">
    <source>
        <dbReference type="Pfam" id="PF03235"/>
    </source>
</evidence>
<dbReference type="PANTHER" id="PTHR39639:SF1">
    <property type="entry name" value="DUF262 DOMAIN-CONTAINING PROTEIN"/>
    <property type="match status" value="1"/>
</dbReference>
<evidence type="ECO:0000313" key="3">
    <source>
        <dbReference type="Proteomes" id="UP000281098"/>
    </source>
</evidence>
<sequence length="366" mass="41928">MNADTQKNADSQDDELQTIEEQDEAEPFVTYDIASYPSDLTLAGIRDMWDQGDIVIPDFQRNYVWNVKQASLLIESFLLGLPVPQVFFYLGEDNKSLVIDGQQRIMSVIYFFEGYFGDESTQSKRQVFRLTGLDERSQFANKKYDELDDAAQRKLRQSVLRAINIRQLTPKNENTSIYHIFERLNTGGTPLKAQEIRNCVFRGEISAKLKALNLDKNWRNILGKPKLDKHQKDVELILRVFSLAQSHWRKYEKPMKEFLNVAMNGERAGNSKRVINFVEAFPKAAKIIVEKLGQKPFHIRGPLNASALDAVMAIVIDNIDKVPDDIKVRYDRLIADKRFSDATFYGTSDVSVLHARFNAAQEILIG</sequence>
<organism evidence="2 3">
    <name type="scientific">Burkholderia stagnalis</name>
    <dbReference type="NCBI Taxonomy" id="1503054"/>
    <lineage>
        <taxon>Bacteria</taxon>
        <taxon>Pseudomonadati</taxon>
        <taxon>Pseudomonadota</taxon>
        <taxon>Betaproteobacteria</taxon>
        <taxon>Burkholderiales</taxon>
        <taxon>Burkholderiaceae</taxon>
        <taxon>Burkholderia</taxon>
        <taxon>Burkholderia cepacia complex</taxon>
    </lineage>
</organism>
<dbReference type="InterPro" id="IPR004919">
    <property type="entry name" value="GmrSD_N"/>
</dbReference>
<comment type="caution">
    <text evidence="2">The sequence shown here is derived from an EMBL/GenBank/DDBJ whole genome shotgun (WGS) entry which is preliminary data.</text>
</comment>
<dbReference type="Proteomes" id="UP000281098">
    <property type="component" value="Unassembled WGS sequence"/>
</dbReference>